<evidence type="ECO:0000259" key="3">
    <source>
        <dbReference type="PROSITE" id="PS50222"/>
    </source>
</evidence>
<dbReference type="PROSITE" id="PS50222">
    <property type="entry name" value="EF_HAND_2"/>
    <property type="match status" value="2"/>
</dbReference>
<dbReference type="EMBL" id="HBEQ01002938">
    <property type="protein sequence ID" value="CAD8514823.1"/>
    <property type="molecule type" value="Transcribed_RNA"/>
</dbReference>
<dbReference type="InterPro" id="IPR009050">
    <property type="entry name" value="Globin-like_sf"/>
</dbReference>
<dbReference type="InterPro" id="IPR002048">
    <property type="entry name" value="EF_hand_dom"/>
</dbReference>
<dbReference type="Pfam" id="PF13499">
    <property type="entry name" value="EF-hand_7"/>
    <property type="match status" value="1"/>
</dbReference>
<dbReference type="InterPro" id="IPR018247">
    <property type="entry name" value="EF_Hand_1_Ca_BS"/>
</dbReference>
<proteinExistence type="predicted"/>
<dbReference type="InterPro" id="IPR044399">
    <property type="entry name" value="Mb-like_M"/>
</dbReference>
<dbReference type="AlphaFoldDB" id="A0A7S0NI79"/>
<evidence type="ECO:0000256" key="1">
    <source>
        <dbReference type="ARBA" id="ARBA00022837"/>
    </source>
</evidence>
<feature type="compositionally biased region" description="Basic and acidic residues" evidence="2">
    <location>
        <begin position="291"/>
        <end position="329"/>
    </location>
</feature>
<dbReference type="InterPro" id="IPR012292">
    <property type="entry name" value="Globin/Proto"/>
</dbReference>
<reference evidence="4" key="1">
    <citation type="submission" date="2021-01" db="EMBL/GenBank/DDBJ databases">
        <authorList>
            <person name="Corre E."/>
            <person name="Pelletier E."/>
            <person name="Niang G."/>
            <person name="Scheremetjew M."/>
            <person name="Finn R."/>
            <person name="Kale V."/>
            <person name="Holt S."/>
            <person name="Cochrane G."/>
            <person name="Meng A."/>
            <person name="Brown T."/>
            <person name="Cohen L."/>
        </authorList>
    </citation>
    <scope>NUCLEOTIDE SEQUENCE</scope>
    <source>
        <strain evidence="4">CCMP1723</strain>
    </source>
</reference>
<dbReference type="Gene3D" id="1.10.238.10">
    <property type="entry name" value="EF-hand"/>
    <property type="match status" value="1"/>
</dbReference>
<dbReference type="CDD" id="cd00051">
    <property type="entry name" value="EFh"/>
    <property type="match status" value="1"/>
</dbReference>
<gene>
    <name evidence="4" type="ORF">MCOM1403_LOCUS2248</name>
</gene>
<sequence length="377" mass="42064">MAALGVRPPEWNDNYKAKIKKIFDRCDDDKSGTVSLDELGRALAADKDLCRILGIDPIAAQPGNKAKLREVFDAVDVDGSDELDFDEFGLFFQSRVEILRYLPGTDDEDKFCIIQESIEQIRKHANEIHPMAIPGLFNDRIEDIKPVVEGLADAILDDIGDAVDYFLEPNKIMKAKREVGYELASRGATKANFDAYGDAMLSAFEAGYGEGWEAAHHEAWGKCLGNLMDMYRLGVEDFQKGERDKKQEAIEAAKAAEAEAKAAADRAGIKAAEAAKKAAEKEAADAQKAVEAAEKKRKEEDEKRAREREEKAKKLAAEEAKRTEEELAEERKLKEQRMALVRLNQAARMKKEAEALKDQEPFCFCLKKGDVKGTPLY</sequence>
<accession>A0A7S0NI79</accession>
<dbReference type="GO" id="GO:0005509">
    <property type="term" value="F:calcium ion binding"/>
    <property type="evidence" value="ECO:0007669"/>
    <property type="project" value="InterPro"/>
</dbReference>
<dbReference type="PROSITE" id="PS00018">
    <property type="entry name" value="EF_HAND_1"/>
    <property type="match status" value="2"/>
</dbReference>
<organism evidence="4">
    <name type="scientific">Micromonas pusilla</name>
    <name type="common">Picoplanktonic green alga</name>
    <name type="synonym">Chromulina pusilla</name>
    <dbReference type="NCBI Taxonomy" id="38833"/>
    <lineage>
        <taxon>Eukaryota</taxon>
        <taxon>Viridiplantae</taxon>
        <taxon>Chlorophyta</taxon>
        <taxon>Mamiellophyceae</taxon>
        <taxon>Mamiellales</taxon>
        <taxon>Mamiellaceae</taxon>
        <taxon>Micromonas</taxon>
    </lineage>
</organism>
<protein>
    <recommendedName>
        <fullName evidence="3">EF-hand domain-containing protein</fullName>
    </recommendedName>
</protein>
<feature type="domain" description="EF-hand" evidence="3">
    <location>
        <begin position="14"/>
        <end position="49"/>
    </location>
</feature>
<dbReference type="Gene3D" id="1.10.490.10">
    <property type="entry name" value="Globins"/>
    <property type="match status" value="1"/>
</dbReference>
<dbReference type="SMART" id="SM00054">
    <property type="entry name" value="EFh"/>
    <property type="match status" value="2"/>
</dbReference>
<dbReference type="InterPro" id="IPR011992">
    <property type="entry name" value="EF-hand-dom_pair"/>
</dbReference>
<evidence type="ECO:0000256" key="2">
    <source>
        <dbReference type="SAM" id="MobiDB-lite"/>
    </source>
</evidence>
<feature type="region of interest" description="Disordered" evidence="2">
    <location>
        <begin position="286"/>
        <end position="329"/>
    </location>
</feature>
<feature type="domain" description="EF-hand" evidence="3">
    <location>
        <begin position="63"/>
        <end position="98"/>
    </location>
</feature>
<evidence type="ECO:0000313" key="4">
    <source>
        <dbReference type="EMBL" id="CAD8514823.1"/>
    </source>
</evidence>
<name>A0A7S0NI79_MICPS</name>
<dbReference type="CDD" id="cd01040">
    <property type="entry name" value="Mb-like"/>
    <property type="match status" value="1"/>
</dbReference>
<dbReference type="GO" id="GO:0020037">
    <property type="term" value="F:heme binding"/>
    <property type="evidence" value="ECO:0007669"/>
    <property type="project" value="InterPro"/>
</dbReference>
<dbReference type="SUPFAM" id="SSF47473">
    <property type="entry name" value="EF-hand"/>
    <property type="match status" value="1"/>
</dbReference>
<keyword evidence="1" id="KW-0106">Calcium</keyword>
<dbReference type="SUPFAM" id="SSF46458">
    <property type="entry name" value="Globin-like"/>
    <property type="match status" value="1"/>
</dbReference>
<dbReference type="GO" id="GO:0019825">
    <property type="term" value="F:oxygen binding"/>
    <property type="evidence" value="ECO:0007669"/>
    <property type="project" value="InterPro"/>
</dbReference>